<sequence>MALFLIDEVRGTDLYAAGSLSGLRVGCAGCFWLSVRLQALLAIDQQEYQGAPGAPLTLVGIT</sequence>
<protein>
    <submittedName>
        <fullName evidence="1">Uncharacterized protein</fullName>
    </submittedName>
</protein>
<proteinExistence type="predicted"/>
<dbReference type="RefSeq" id="WP_048365998.1">
    <property type="nucleotide sequence ID" value="NZ_JYLF01000010.1"/>
</dbReference>
<name>A0A0J6LCR9_9PSED</name>
<dbReference type="STRING" id="1608994.TU86_19675"/>
<accession>A0A0J6LCR9</accession>
<reference evidence="1 2" key="1">
    <citation type="submission" date="2015-02" db="EMBL/GenBank/DDBJ databases">
        <title>Pseudomonas helleri sp. nov. and Pseudomonas weihenstephanensis sp. nov., isolated from raw cows milk.</title>
        <authorList>
            <person name="von Neubeck M."/>
            <person name="Huptas C."/>
            <person name="Wenning M."/>
            <person name="Scherer S."/>
        </authorList>
    </citation>
    <scope>NUCLEOTIDE SEQUENCE [LARGE SCALE GENOMIC DNA]</scope>
    <source>
        <strain evidence="1 2">DSM 29166</strain>
    </source>
</reference>
<evidence type="ECO:0000313" key="2">
    <source>
        <dbReference type="Proteomes" id="UP000036325"/>
    </source>
</evidence>
<comment type="caution">
    <text evidence="1">The sequence shown here is derived from an EMBL/GenBank/DDBJ whole genome shotgun (WGS) entry which is preliminary data.</text>
</comment>
<organism evidence="1 2">
    <name type="scientific">Pseudomonas weihenstephanensis</name>
    <dbReference type="NCBI Taxonomy" id="1608994"/>
    <lineage>
        <taxon>Bacteria</taxon>
        <taxon>Pseudomonadati</taxon>
        <taxon>Pseudomonadota</taxon>
        <taxon>Gammaproteobacteria</taxon>
        <taxon>Pseudomonadales</taxon>
        <taxon>Pseudomonadaceae</taxon>
        <taxon>Pseudomonas</taxon>
    </lineage>
</organism>
<dbReference type="EMBL" id="JYLF01000010">
    <property type="protein sequence ID" value="KMN12156.1"/>
    <property type="molecule type" value="Genomic_DNA"/>
</dbReference>
<evidence type="ECO:0000313" key="1">
    <source>
        <dbReference type="EMBL" id="KMN12156.1"/>
    </source>
</evidence>
<dbReference type="Proteomes" id="UP000036325">
    <property type="component" value="Unassembled WGS sequence"/>
</dbReference>
<dbReference type="AlphaFoldDB" id="A0A0J6LCR9"/>
<gene>
    <name evidence="1" type="ORF">TU86_19675</name>
</gene>